<dbReference type="AlphaFoldDB" id="A0A0N5BQK2"/>
<evidence type="ECO:0000313" key="2">
    <source>
        <dbReference type="Proteomes" id="UP000046392"/>
    </source>
</evidence>
<sequence length="447" mass="51019">MDYEKPRRRYDIKFAYCHQNNGHNTFTKCGHVKQMFMPSIDVGYECSEYNHEEANRIVNTNEKEKPVIVFGNDQFMCNGIEISRGKTLVIAIFEPKTIYNPVNSYWAGFVHDKMNLYPGQKLHTIDFYGIDARIEDGDVDIHLGYVFIYEAKCKVPYLKTTLRLKIGDTIQNVTKHRIKNINKVDNYVVDIRKEKNIAIGCDMVFEEGKHQLLNDFYKKCCNPSLVIPNDKNKLIQVFGSMHLEPNSKYTCTMTISGSVNPGFSQPDHITDTTFYIKLIDEIHDDSSDLNNSIDSYDFNKFIDFNNFDNTSNYNIWIVFGVFIIVTALLVVGLVIFKKLQLKKRKLNNNSSTSSSKSTTKSSTTISKVSNVPIIQKKSAVKKCTNMPKTMTTQNSNTNNKITNFGQKVDGKNSNLINQTQNNTKKVVGKNMNQKKISNIGGSVFKLK</sequence>
<feature type="transmembrane region" description="Helical" evidence="1">
    <location>
        <begin position="313"/>
        <end position="336"/>
    </location>
</feature>
<dbReference type="WBParaSite" id="SPAL_0000816600.1">
    <property type="protein sequence ID" value="SPAL_0000816600.1"/>
    <property type="gene ID" value="SPAL_0000816600"/>
</dbReference>
<keyword evidence="2" id="KW-1185">Reference proteome</keyword>
<evidence type="ECO:0000313" key="3">
    <source>
        <dbReference type="WBParaSite" id="SPAL_0000816600.1"/>
    </source>
</evidence>
<dbReference type="Proteomes" id="UP000046392">
    <property type="component" value="Unplaced"/>
</dbReference>
<evidence type="ECO:0000256" key="1">
    <source>
        <dbReference type="SAM" id="Phobius"/>
    </source>
</evidence>
<keyword evidence="1" id="KW-0812">Transmembrane</keyword>
<proteinExistence type="predicted"/>
<keyword evidence="1" id="KW-0472">Membrane</keyword>
<accession>A0A0N5BQK2</accession>
<reference evidence="3" key="1">
    <citation type="submission" date="2017-02" db="UniProtKB">
        <authorList>
            <consortium name="WormBaseParasite"/>
        </authorList>
    </citation>
    <scope>IDENTIFICATION</scope>
</reference>
<keyword evidence="1" id="KW-1133">Transmembrane helix</keyword>
<protein>
    <submittedName>
        <fullName evidence="3">Ig-like domain-containing protein</fullName>
    </submittedName>
</protein>
<name>A0A0N5BQK2_STREA</name>
<organism evidence="2 3">
    <name type="scientific">Strongyloides papillosus</name>
    <name type="common">Intestinal threadworm</name>
    <dbReference type="NCBI Taxonomy" id="174720"/>
    <lineage>
        <taxon>Eukaryota</taxon>
        <taxon>Metazoa</taxon>
        <taxon>Ecdysozoa</taxon>
        <taxon>Nematoda</taxon>
        <taxon>Chromadorea</taxon>
        <taxon>Rhabditida</taxon>
        <taxon>Tylenchina</taxon>
        <taxon>Panagrolaimomorpha</taxon>
        <taxon>Strongyloidoidea</taxon>
        <taxon>Strongyloididae</taxon>
        <taxon>Strongyloides</taxon>
    </lineage>
</organism>